<dbReference type="GO" id="GO:0009631">
    <property type="term" value="P:cold acclimation"/>
    <property type="evidence" value="ECO:0007669"/>
    <property type="project" value="UniProtKB-ARBA"/>
</dbReference>
<keyword evidence="5" id="KW-0158">Chromosome</keyword>
<dbReference type="Pfam" id="PF00249">
    <property type="entry name" value="Myb_DNA-binding"/>
    <property type="match status" value="1"/>
</dbReference>
<evidence type="ECO:0000256" key="10">
    <source>
        <dbReference type="ARBA" id="ARBA00023015"/>
    </source>
</evidence>
<dbReference type="GO" id="GO:0005730">
    <property type="term" value="C:nucleolus"/>
    <property type="evidence" value="ECO:0007669"/>
    <property type="project" value="UniProtKB-SubCell"/>
</dbReference>
<evidence type="ECO:0000256" key="15">
    <source>
        <dbReference type="ARBA" id="ARBA00023274"/>
    </source>
</evidence>
<dbReference type="SMART" id="SM00717">
    <property type="entry name" value="SANT"/>
    <property type="match status" value="1"/>
</dbReference>
<organism evidence="21 22">
    <name type="scientific">Mikania micrantha</name>
    <name type="common">bitter vine</name>
    <dbReference type="NCBI Taxonomy" id="192012"/>
    <lineage>
        <taxon>Eukaryota</taxon>
        <taxon>Viridiplantae</taxon>
        <taxon>Streptophyta</taxon>
        <taxon>Embryophyta</taxon>
        <taxon>Tracheophyta</taxon>
        <taxon>Spermatophyta</taxon>
        <taxon>Magnoliopsida</taxon>
        <taxon>eudicotyledons</taxon>
        <taxon>Gunneridae</taxon>
        <taxon>Pentapetalae</taxon>
        <taxon>asterids</taxon>
        <taxon>campanulids</taxon>
        <taxon>Asterales</taxon>
        <taxon>Asteraceae</taxon>
        <taxon>Asteroideae</taxon>
        <taxon>Heliantheae alliance</taxon>
        <taxon>Eupatorieae</taxon>
        <taxon>Mikania</taxon>
    </lineage>
</organism>
<feature type="domain" description="Myb-like" evidence="18">
    <location>
        <begin position="1"/>
        <end position="57"/>
    </location>
</feature>
<dbReference type="InterPro" id="IPR010920">
    <property type="entry name" value="LSM_dom_sf"/>
</dbReference>
<dbReference type="CDD" id="cd01728">
    <property type="entry name" value="LSm1"/>
    <property type="match status" value="1"/>
</dbReference>
<evidence type="ECO:0000256" key="3">
    <source>
        <dbReference type="ARBA" id="ARBA00004604"/>
    </source>
</evidence>
<dbReference type="GO" id="GO:0000956">
    <property type="term" value="P:nuclear-transcribed mRNA catabolic process"/>
    <property type="evidence" value="ECO:0007669"/>
    <property type="project" value="InterPro"/>
</dbReference>
<dbReference type="GO" id="GO:0005694">
    <property type="term" value="C:chromosome"/>
    <property type="evidence" value="ECO:0007669"/>
    <property type="project" value="UniProtKB-SubCell"/>
</dbReference>
<dbReference type="GO" id="GO:0000932">
    <property type="term" value="C:P-body"/>
    <property type="evidence" value="ECO:0007669"/>
    <property type="project" value="UniProtKB-SubCell"/>
</dbReference>
<sequence>MGKRRNRWTPEEETALVAGVNKHGPGKWKDILADEAFAPSLINRSNVDLKDKWRNLSCNASNTTVMPPHKQTLFRVTPWNTNMLEAATCALSIVFLAGNLLLHSEKATNHVERLENMFQPRVGWSKARSKERWSFESVFLLHLKMRGAFHVPVSLVCQYFGRVGVASILHTPIRRCSSPASPFPQAELDRPATTIDGCDYKHWLVVMDPPIGYPLRYQIVERYIQTLASALASVEEAKRSMYSVSTKYYYAFGCKIDGNVIHRIKSMPNVRWILPDSHIFLGKNDYGGPEDIYLSTSLASYLDKKLLVLLRDGRKLLGILRSFDQFANAVLEGACERVIVGDLYCDIPLGLYVIRGENVVLIGELEIEKEELPPHMTQVSEAEIKRAQKVERDATDLKGTMRKRMEFLDMD</sequence>
<evidence type="ECO:0000256" key="17">
    <source>
        <dbReference type="ARBA" id="ARBA00058260"/>
    </source>
</evidence>
<keyword evidence="22" id="KW-1185">Reference proteome</keyword>
<dbReference type="SMART" id="SM00651">
    <property type="entry name" value="Sm"/>
    <property type="match status" value="1"/>
</dbReference>
<evidence type="ECO:0000259" key="20">
    <source>
        <dbReference type="PROSITE" id="PS52002"/>
    </source>
</evidence>
<evidence type="ECO:0000259" key="19">
    <source>
        <dbReference type="PROSITE" id="PS51294"/>
    </source>
</evidence>
<feature type="domain" description="Sm" evidence="20">
    <location>
        <begin position="293"/>
        <end position="368"/>
    </location>
</feature>
<dbReference type="InterPro" id="IPR054059">
    <property type="entry name" value="MORF/ORRM1/DAG-like_MORF"/>
</dbReference>
<keyword evidence="10" id="KW-0805">Transcription regulation</keyword>
<dbReference type="InterPro" id="IPR039206">
    <property type="entry name" value="MORF/ORRM1/DAG-like"/>
</dbReference>
<comment type="caution">
    <text evidence="21">The sequence shown here is derived from an EMBL/GenBank/DDBJ whole genome shotgun (WGS) entry which is preliminary data.</text>
</comment>
<dbReference type="InterPro" id="IPR034104">
    <property type="entry name" value="Lsm1"/>
</dbReference>
<dbReference type="GO" id="GO:0003723">
    <property type="term" value="F:RNA binding"/>
    <property type="evidence" value="ECO:0007669"/>
    <property type="project" value="UniProtKB-KW"/>
</dbReference>
<evidence type="ECO:0000256" key="6">
    <source>
        <dbReference type="ARBA" id="ARBA00022490"/>
    </source>
</evidence>
<dbReference type="InterPro" id="IPR001005">
    <property type="entry name" value="SANT/Myb"/>
</dbReference>
<proteinExistence type="inferred from homology"/>
<evidence type="ECO:0000256" key="4">
    <source>
        <dbReference type="ARBA" id="ARBA00006850"/>
    </source>
</evidence>
<protein>
    <recommendedName>
        <fullName evidence="16">MYB transcription factor</fullName>
    </recommendedName>
</protein>
<dbReference type="GO" id="GO:0016554">
    <property type="term" value="P:cytidine to uridine editing"/>
    <property type="evidence" value="ECO:0007669"/>
    <property type="project" value="InterPro"/>
</dbReference>
<dbReference type="GO" id="GO:1990904">
    <property type="term" value="C:ribonucleoprotein complex"/>
    <property type="evidence" value="ECO:0007669"/>
    <property type="project" value="UniProtKB-KW"/>
</dbReference>
<dbReference type="PROSITE" id="PS52002">
    <property type="entry name" value="SM"/>
    <property type="match status" value="1"/>
</dbReference>
<dbReference type="EMBL" id="SZYD01000018">
    <property type="protein sequence ID" value="KAD2806283.1"/>
    <property type="molecule type" value="Genomic_DNA"/>
</dbReference>
<dbReference type="InterPro" id="IPR001163">
    <property type="entry name" value="Sm_dom_euk/arc"/>
</dbReference>
<keyword evidence="8" id="KW-0694">RNA-binding</keyword>
<evidence type="ECO:0000313" key="21">
    <source>
        <dbReference type="EMBL" id="KAD2806283.1"/>
    </source>
</evidence>
<dbReference type="Proteomes" id="UP000326396">
    <property type="component" value="Linkage Group LG8"/>
</dbReference>
<dbReference type="Pfam" id="PF01423">
    <property type="entry name" value="LSM"/>
    <property type="match status" value="1"/>
</dbReference>
<dbReference type="Pfam" id="PF21864">
    <property type="entry name" value="MORF_dom"/>
    <property type="match status" value="1"/>
</dbReference>
<dbReference type="Gene3D" id="1.10.246.220">
    <property type="match status" value="1"/>
</dbReference>
<dbReference type="PANTHER" id="PTHR31346">
    <property type="entry name" value="MULTIPLE ORGANELLAR RNA EDITING FACTOR 2, CHLOROPLASTIC-RELATED-RELATED"/>
    <property type="match status" value="1"/>
</dbReference>
<evidence type="ECO:0000256" key="5">
    <source>
        <dbReference type="ARBA" id="ARBA00022454"/>
    </source>
</evidence>
<dbReference type="PROSITE" id="PS50090">
    <property type="entry name" value="MYB_LIKE"/>
    <property type="match status" value="1"/>
</dbReference>
<evidence type="ECO:0000256" key="14">
    <source>
        <dbReference type="ARBA" id="ARBA00023242"/>
    </source>
</evidence>
<dbReference type="InterPro" id="IPR047575">
    <property type="entry name" value="Sm"/>
</dbReference>
<evidence type="ECO:0000256" key="13">
    <source>
        <dbReference type="ARBA" id="ARBA00023163"/>
    </source>
</evidence>
<evidence type="ECO:0000256" key="16">
    <source>
        <dbReference type="ARBA" id="ARBA00032813"/>
    </source>
</evidence>
<name>A0A5N6LXD8_9ASTR</name>
<evidence type="ECO:0000256" key="7">
    <source>
        <dbReference type="ARBA" id="ARBA00022664"/>
    </source>
</evidence>
<comment type="function">
    <text evidence="17">Component of the cytoplasmic LSM1-LSM7 complex which is involved in mRNA degradation by promoting decapping and leading to accurate 5'-3' mRNA decay. LSM1A and LSM1B are essential for the formation of the cytoplasmic LSM1-LSM7 complex which regulates developmental gene expression by the decapping of specific development-related transcripts. Required for P-body formation during heat stress.</text>
</comment>
<feature type="domain" description="HTH myb-type" evidence="19">
    <location>
        <begin position="1"/>
        <end position="61"/>
    </location>
</feature>
<keyword evidence="12" id="KW-0238">DNA-binding</keyword>
<evidence type="ECO:0000256" key="8">
    <source>
        <dbReference type="ARBA" id="ARBA00022884"/>
    </source>
</evidence>
<evidence type="ECO:0000256" key="12">
    <source>
        <dbReference type="ARBA" id="ARBA00023125"/>
    </source>
</evidence>
<evidence type="ECO:0000259" key="18">
    <source>
        <dbReference type="PROSITE" id="PS50090"/>
    </source>
</evidence>
<dbReference type="GO" id="GO:0005739">
    <property type="term" value="C:mitochondrion"/>
    <property type="evidence" value="ECO:0007669"/>
    <property type="project" value="TreeGrafter"/>
</dbReference>
<keyword evidence="14" id="KW-0539">Nucleus</keyword>
<dbReference type="GO" id="GO:0042538">
    <property type="term" value="P:hyperosmotic salinity response"/>
    <property type="evidence" value="ECO:0007669"/>
    <property type="project" value="UniProtKB-ARBA"/>
</dbReference>
<reference evidence="21 22" key="1">
    <citation type="submission" date="2019-05" db="EMBL/GenBank/DDBJ databases">
        <title>Mikania micrantha, genome provides insights into the molecular mechanism of rapid growth.</title>
        <authorList>
            <person name="Liu B."/>
        </authorList>
    </citation>
    <scope>NUCLEOTIDE SEQUENCE [LARGE SCALE GENOMIC DNA]</scope>
    <source>
        <strain evidence="21">NLD-2019</strain>
        <tissue evidence="21">Leaf</tissue>
    </source>
</reference>
<keyword evidence="13" id="KW-0804">Transcription</keyword>
<dbReference type="SUPFAM" id="SSF46689">
    <property type="entry name" value="Homeodomain-like"/>
    <property type="match status" value="1"/>
</dbReference>
<evidence type="ECO:0000256" key="1">
    <source>
        <dbReference type="ARBA" id="ARBA00004201"/>
    </source>
</evidence>
<dbReference type="FunFam" id="1.10.10.60:FF:000168">
    <property type="entry name" value="Telomere repeat-binding factor 1"/>
    <property type="match status" value="1"/>
</dbReference>
<keyword evidence="11" id="KW-0175">Coiled coil</keyword>
<evidence type="ECO:0000313" key="22">
    <source>
        <dbReference type="Proteomes" id="UP000326396"/>
    </source>
</evidence>
<dbReference type="AlphaFoldDB" id="A0A5N6LXD8"/>
<keyword evidence="9" id="KW-0809">Transit peptide</keyword>
<dbReference type="PROSITE" id="PS51294">
    <property type="entry name" value="HTH_MYB"/>
    <property type="match status" value="1"/>
</dbReference>
<evidence type="ECO:0000256" key="9">
    <source>
        <dbReference type="ARBA" id="ARBA00022946"/>
    </source>
</evidence>
<accession>A0A5N6LXD8</accession>
<dbReference type="GO" id="GO:0006397">
    <property type="term" value="P:mRNA processing"/>
    <property type="evidence" value="ECO:0007669"/>
    <property type="project" value="UniProtKB-KW"/>
</dbReference>
<dbReference type="InterPro" id="IPR009057">
    <property type="entry name" value="Homeodomain-like_sf"/>
</dbReference>
<keyword evidence="15" id="KW-0687">Ribonucleoprotein</keyword>
<dbReference type="GO" id="GO:0043565">
    <property type="term" value="F:sequence-specific DNA binding"/>
    <property type="evidence" value="ECO:0007669"/>
    <property type="project" value="UniProtKB-ARBA"/>
</dbReference>
<dbReference type="GO" id="GO:0080156">
    <property type="term" value="P:mitochondrial mRNA modification"/>
    <property type="evidence" value="ECO:0007669"/>
    <property type="project" value="TreeGrafter"/>
</dbReference>
<evidence type="ECO:0000256" key="11">
    <source>
        <dbReference type="ARBA" id="ARBA00023054"/>
    </source>
</evidence>
<dbReference type="Gene3D" id="2.30.30.100">
    <property type="match status" value="1"/>
</dbReference>
<dbReference type="InterPro" id="IPR017930">
    <property type="entry name" value="Myb_dom"/>
</dbReference>
<keyword evidence="6" id="KW-0963">Cytoplasm</keyword>
<dbReference type="SUPFAM" id="SSF50182">
    <property type="entry name" value="Sm-like ribonucleoproteins"/>
    <property type="match status" value="1"/>
</dbReference>
<dbReference type="FunFam" id="2.30.30.100:FF:000029">
    <property type="entry name" value="U6 snRNA-associated Sm-like protein LSm1"/>
    <property type="match status" value="1"/>
</dbReference>
<dbReference type="OrthoDB" id="10263346at2759"/>
<dbReference type="GO" id="GO:0003690">
    <property type="term" value="F:double-stranded DNA binding"/>
    <property type="evidence" value="ECO:0007669"/>
    <property type="project" value="UniProtKB-ARBA"/>
</dbReference>
<dbReference type="CDD" id="cd11660">
    <property type="entry name" value="SANT_TRF"/>
    <property type="match status" value="1"/>
</dbReference>
<keyword evidence="7" id="KW-0507">mRNA processing</keyword>
<evidence type="ECO:0000256" key="2">
    <source>
        <dbReference type="ARBA" id="ARBA00004286"/>
    </source>
</evidence>
<dbReference type="PANTHER" id="PTHR31346:SF12">
    <property type="entry name" value="MULTIPLE ORGANELLAR RNA EDITING FACTOR 7, MITOCHONDRIAL"/>
    <property type="match status" value="1"/>
</dbReference>
<comment type="subcellular location">
    <subcellularLocation>
        <location evidence="2">Chromosome</location>
    </subcellularLocation>
    <subcellularLocation>
        <location evidence="1">Cytoplasm</location>
        <location evidence="1">P-body</location>
    </subcellularLocation>
    <subcellularLocation>
        <location evidence="3">Nucleus</location>
        <location evidence="3">Nucleolus</location>
    </subcellularLocation>
</comment>
<comment type="similarity">
    <text evidence="4">Belongs to the snRNP Sm proteins family.</text>
</comment>
<gene>
    <name evidence="21" type="ORF">E3N88_39660</name>
</gene>